<reference evidence="4" key="1">
    <citation type="submission" date="2025-08" db="UniProtKB">
        <authorList>
            <consortium name="RefSeq"/>
        </authorList>
    </citation>
    <scope>IDENTIFICATION</scope>
    <source>
        <tissue evidence="4">Whole Larva</tissue>
    </source>
</reference>
<dbReference type="GeneID" id="108568058"/>
<accession>A0ABM1NC86</accession>
<dbReference type="CDD" id="cd04513">
    <property type="entry name" value="Glycosylasparaginase"/>
    <property type="match status" value="1"/>
</dbReference>
<protein>
    <submittedName>
        <fullName evidence="4">N(4)-(Beta-N-acetylglucosaminyl)-L-asparaginase</fullName>
    </submittedName>
</protein>
<keyword evidence="2" id="KW-0732">Signal</keyword>
<dbReference type="InterPro" id="IPR000246">
    <property type="entry name" value="Peptidase_T2"/>
</dbReference>
<dbReference type="InterPro" id="IPR029055">
    <property type="entry name" value="Ntn_hydrolases_N"/>
</dbReference>
<evidence type="ECO:0000313" key="3">
    <source>
        <dbReference type="Proteomes" id="UP000695000"/>
    </source>
</evidence>
<evidence type="ECO:0000256" key="2">
    <source>
        <dbReference type="SAM" id="SignalP"/>
    </source>
</evidence>
<evidence type="ECO:0000256" key="1">
    <source>
        <dbReference type="ARBA" id="ARBA00010872"/>
    </source>
</evidence>
<proteinExistence type="inferred from homology"/>
<dbReference type="PANTHER" id="PTHR10188:SF6">
    <property type="entry name" value="N(4)-(BETA-N-ACETYLGLUCOSAMINYL)-L-ASPARAGINASE"/>
    <property type="match status" value="1"/>
</dbReference>
<dbReference type="Pfam" id="PF01112">
    <property type="entry name" value="Asparaginase_2"/>
    <property type="match status" value="1"/>
</dbReference>
<dbReference type="RefSeq" id="XP_017784436.1">
    <property type="nucleotide sequence ID" value="XM_017928947.1"/>
</dbReference>
<dbReference type="PANTHER" id="PTHR10188">
    <property type="entry name" value="L-ASPARAGINASE"/>
    <property type="match status" value="1"/>
</dbReference>
<sequence>MLVSVKAILLLLPILAAAKTPFVINTWHFKEAAQEAWDFVSKGHDAVDSLEAGCSKCESLQCDGTVGFGGSPDENGETTLDALIFDGTTMDMGAVGALRNVKQAISVAKHVLRNTKHSLLVGSQATKFAKKMGFKIESLSTNKSQAMWDDWKSNNCQPNHWKNVDPNPNESCGPYTPESENSINSFNVFSKHRLGISKKNHDTIGMIVIDEDGNVAAGTSTNGLKYKVPGRVGDSPIPGAGAYADNTAGAAAATGDGDIMMRFLPSFLAVELLKIGKSPTEAAQIAIKRIVDKYPSFFGAVIVSDKDGNYGAACNGMPEFIFSIANPETEGAKLESVLCGSGNN</sequence>
<dbReference type="SUPFAM" id="SSF56235">
    <property type="entry name" value="N-terminal nucleophile aminohydrolases (Ntn hydrolases)"/>
    <property type="match status" value="1"/>
</dbReference>
<feature type="chain" id="PRO_5046529584" evidence="2">
    <location>
        <begin position="19"/>
        <end position="344"/>
    </location>
</feature>
<dbReference type="Gene3D" id="3.60.20.30">
    <property type="entry name" value="(Glycosyl)asparaginase"/>
    <property type="match status" value="1"/>
</dbReference>
<organism evidence="3 4">
    <name type="scientific">Nicrophorus vespilloides</name>
    <name type="common">Boreal carrion beetle</name>
    <dbReference type="NCBI Taxonomy" id="110193"/>
    <lineage>
        <taxon>Eukaryota</taxon>
        <taxon>Metazoa</taxon>
        <taxon>Ecdysozoa</taxon>
        <taxon>Arthropoda</taxon>
        <taxon>Hexapoda</taxon>
        <taxon>Insecta</taxon>
        <taxon>Pterygota</taxon>
        <taxon>Neoptera</taxon>
        <taxon>Endopterygota</taxon>
        <taxon>Coleoptera</taxon>
        <taxon>Polyphaga</taxon>
        <taxon>Staphyliniformia</taxon>
        <taxon>Silphidae</taxon>
        <taxon>Nicrophorinae</taxon>
        <taxon>Nicrophorus</taxon>
    </lineage>
</organism>
<comment type="similarity">
    <text evidence="1">Belongs to the Ntn-hydrolase family.</text>
</comment>
<keyword evidence="3" id="KW-1185">Reference proteome</keyword>
<evidence type="ECO:0000313" key="4">
    <source>
        <dbReference type="RefSeq" id="XP_017784436.1"/>
    </source>
</evidence>
<name>A0ABM1NC86_NICVS</name>
<gene>
    <name evidence="4" type="primary">LOC108568058</name>
</gene>
<feature type="signal peptide" evidence="2">
    <location>
        <begin position="1"/>
        <end position="18"/>
    </location>
</feature>
<dbReference type="Proteomes" id="UP000695000">
    <property type="component" value="Unplaced"/>
</dbReference>